<proteinExistence type="predicted"/>
<dbReference type="GO" id="GO:0003677">
    <property type="term" value="F:DNA binding"/>
    <property type="evidence" value="ECO:0007669"/>
    <property type="project" value="InterPro"/>
</dbReference>
<dbReference type="InterPro" id="IPR001510">
    <property type="entry name" value="Znf_PARP"/>
</dbReference>
<evidence type="ECO:0000256" key="2">
    <source>
        <dbReference type="ARBA" id="ARBA00022833"/>
    </source>
</evidence>
<name>A0A445MSM6_9BACT</name>
<keyword evidence="2" id="KW-0862">Zinc</keyword>
<protein>
    <submittedName>
        <fullName evidence="4">Putative FAD dependent oxidoreductase</fullName>
    </submittedName>
</protein>
<accession>A0A445MSM6</accession>
<dbReference type="SUPFAM" id="SSF51905">
    <property type="entry name" value="FAD/NAD(P)-binding domain"/>
    <property type="match status" value="1"/>
</dbReference>
<gene>
    <name evidence="4" type="ORF">PITCH_A1310010</name>
</gene>
<dbReference type="Pfam" id="PF13450">
    <property type="entry name" value="NAD_binding_8"/>
    <property type="match status" value="1"/>
</dbReference>
<dbReference type="GO" id="GO:0008270">
    <property type="term" value="F:zinc ion binding"/>
    <property type="evidence" value="ECO:0007669"/>
    <property type="project" value="InterPro"/>
</dbReference>
<dbReference type="PROSITE" id="PS50064">
    <property type="entry name" value="ZF_PARP_2"/>
    <property type="match status" value="1"/>
</dbReference>
<keyword evidence="1" id="KW-0479">Metal-binding</keyword>
<evidence type="ECO:0000313" key="4">
    <source>
        <dbReference type="EMBL" id="SPD72381.1"/>
    </source>
</evidence>
<sequence>MADVVLGFLRYIQEEKMEQYDVIIVGGGHNGLLAGAYLAKAGAKVLVLERRWETGGAVMTDEQSGCRINTHACYMMMMDRAPAYEDLRLQEFGCTYISPQPAVTFLTKDEKALCLYNDPDKSAASIARFSAKDAVKFKKIYEEWTLLVEECIVPQTYRSTIAPLEMVYLLNEKEIGKKLLELSEKTPIEIINECGFESEILKAALLYLTTMWGINPDVTGVGFLVPLYIVRMLNAALIRGGSHRLPSAIYKSFIANKGMVEDTMEVERILVEDGKAVGVKTTKGIEIMARCVISTVDPEQTFLRFVGEEKLGEIAPGLPDTIKGWQWEELSHYVLHMIVNGMPEYKAAIFDPDVNNAFIQVMGVDSMQDVADKFREAAGGGLPLWGHMTCFTRFDPVQKPSVLARFLPESEAPVRGLQTLRFENISPFTAKEGDWDNLKDKYAERLKEMIYYYAPNLREAKTIRSYSYPPTYVEKKFLNMQRGSIKHGEYISTQMGYFRPNDLCSRYRTPVKGLYVAGSSVYPGGMVLLAGGYCAAGVVAEDLGITPWWSTPASIKAAIEKGLAV</sequence>
<dbReference type="EMBL" id="OJIN01000037">
    <property type="protein sequence ID" value="SPD72381.1"/>
    <property type="molecule type" value="Genomic_DNA"/>
</dbReference>
<dbReference type="PANTHER" id="PTHR10668">
    <property type="entry name" value="PHYTOENE DEHYDROGENASE"/>
    <property type="match status" value="1"/>
</dbReference>
<reference evidence="4" key="1">
    <citation type="submission" date="2018-01" db="EMBL/GenBank/DDBJ databases">
        <authorList>
            <person name="Regsiter A."/>
            <person name="William W."/>
        </authorList>
    </citation>
    <scope>NUCLEOTIDE SEQUENCE</scope>
    <source>
        <strain evidence="4">TRIP AH-1</strain>
    </source>
</reference>
<dbReference type="PANTHER" id="PTHR10668:SF103">
    <property type="entry name" value="PYRIDINE NUCLEOTIDE-DISULFIDE OXIDOREDUCTASE DOMAIN-CONTAINING PROTEIN 2"/>
    <property type="match status" value="1"/>
</dbReference>
<feature type="domain" description="PARP-type" evidence="3">
    <location>
        <begin position="370"/>
        <end position="424"/>
    </location>
</feature>
<dbReference type="AlphaFoldDB" id="A0A445MSM6"/>
<dbReference type="Gene3D" id="3.50.50.60">
    <property type="entry name" value="FAD/NAD(P)-binding domain"/>
    <property type="match status" value="2"/>
</dbReference>
<evidence type="ECO:0000256" key="1">
    <source>
        <dbReference type="ARBA" id="ARBA00022723"/>
    </source>
</evidence>
<organism evidence="4">
    <name type="scientific">uncultured Desulfobacterium sp</name>
    <dbReference type="NCBI Taxonomy" id="201089"/>
    <lineage>
        <taxon>Bacteria</taxon>
        <taxon>Pseudomonadati</taxon>
        <taxon>Thermodesulfobacteriota</taxon>
        <taxon>Desulfobacteria</taxon>
        <taxon>Desulfobacterales</taxon>
        <taxon>Desulfobacteriaceae</taxon>
        <taxon>Desulfobacterium</taxon>
        <taxon>environmental samples</taxon>
    </lineage>
</organism>
<dbReference type="InterPro" id="IPR036188">
    <property type="entry name" value="FAD/NAD-bd_sf"/>
</dbReference>
<evidence type="ECO:0000259" key="3">
    <source>
        <dbReference type="PROSITE" id="PS50064"/>
    </source>
</evidence>